<organism evidence="2 3">
    <name type="scientific">Symbiobacterium thermophilum</name>
    <dbReference type="NCBI Taxonomy" id="2734"/>
    <lineage>
        <taxon>Bacteria</taxon>
        <taxon>Bacillati</taxon>
        <taxon>Bacillota</taxon>
        <taxon>Clostridia</taxon>
        <taxon>Eubacteriales</taxon>
        <taxon>Symbiobacteriaceae</taxon>
        <taxon>Symbiobacterium</taxon>
    </lineage>
</organism>
<dbReference type="Proteomes" id="UP000732377">
    <property type="component" value="Unassembled WGS sequence"/>
</dbReference>
<proteinExistence type="predicted"/>
<keyword evidence="1" id="KW-0732">Signal</keyword>
<evidence type="ECO:0008006" key="4">
    <source>
        <dbReference type="Google" id="ProtNLM"/>
    </source>
</evidence>
<accession>A0A953IA71</accession>
<protein>
    <recommendedName>
        <fullName evidence="4">Lipoprotein</fullName>
    </recommendedName>
</protein>
<sequence length="364" mass="39392">MGLAVGVLPITVLLAACAGAPPATEPSDSGAESAASVDQAAVDKIDTSKHAIFYAQLWKLSDEGPLIPGLDEGHIPQGIAYWKDKDWLIISSYNDSNKPSTLSVVDASSGQEVKTVSLLKPDGGAYTGHAGGVAISQNHLWVSSDGKAWWMPLESLEQADHGDRVRFDGVVETVARASFTTYHDGILWVGEFHLEPNYTTDASHKLTSPDGSRYSAWAAGYRLDAEDRIVESASGPAIPSYILSIPDSVQGMTFTDDTVITSQSYGRGNDSRLTMYRRPDLNGEPQQRVTVGGQEVPVWFLDSTNRTQNLNPIIAPPMSEGVDTDGNRLFLLFESGAQKYRSSAASPMDTIRVIRLDEWMNTGQ</sequence>
<gene>
    <name evidence="2" type="ORF">CWE10_13885</name>
</gene>
<feature type="signal peptide" evidence="1">
    <location>
        <begin position="1"/>
        <end position="18"/>
    </location>
</feature>
<dbReference type="SUPFAM" id="SSF50969">
    <property type="entry name" value="YVTN repeat-like/Quinoprotein amine dehydrogenase"/>
    <property type="match status" value="1"/>
</dbReference>
<evidence type="ECO:0000313" key="3">
    <source>
        <dbReference type="Proteomes" id="UP000732377"/>
    </source>
</evidence>
<feature type="chain" id="PRO_5039105899" description="Lipoprotein" evidence="1">
    <location>
        <begin position="19"/>
        <end position="364"/>
    </location>
</feature>
<evidence type="ECO:0000313" key="2">
    <source>
        <dbReference type="EMBL" id="MBY6277278.1"/>
    </source>
</evidence>
<name>A0A953IA71_SYMTR</name>
<dbReference type="InterPro" id="IPR011044">
    <property type="entry name" value="Quino_amine_DH_bsu"/>
</dbReference>
<dbReference type="AlphaFoldDB" id="A0A953IA71"/>
<evidence type="ECO:0000256" key="1">
    <source>
        <dbReference type="SAM" id="SignalP"/>
    </source>
</evidence>
<dbReference type="EMBL" id="PIUK01000157">
    <property type="protein sequence ID" value="MBY6277278.1"/>
    <property type="molecule type" value="Genomic_DNA"/>
</dbReference>
<reference evidence="2" key="1">
    <citation type="submission" date="2017-11" db="EMBL/GenBank/DDBJ databases">
        <title>Three new genomes from thermophilic consortium.</title>
        <authorList>
            <person name="Quaggio R."/>
            <person name="Amgarten D."/>
            <person name="Setubal J.C."/>
        </authorList>
    </citation>
    <scope>NUCLEOTIDE SEQUENCE</scope>
    <source>
        <strain evidence="2">ZCTH01-B2</strain>
    </source>
</reference>
<comment type="caution">
    <text evidence="2">The sequence shown here is derived from an EMBL/GenBank/DDBJ whole genome shotgun (WGS) entry which is preliminary data.</text>
</comment>